<sequence length="157" mass="16744">MTAERYDMRDRGPGGFGMRDQRADMINNVARDQFTYYVQQRDSLLRDIAASRTKGRRLIIVGAILLVVGYGTFAATTMSFISAIADSMGSSAMPSADLFGAKVGGFPIGIAGWAVGAIGGILLLVGIVLHIVAASRRRSVQRDMPIFAPGFPGGGFR</sequence>
<keyword evidence="1" id="KW-0812">Transmembrane</keyword>
<keyword evidence="1" id="KW-0472">Membrane</keyword>
<feature type="transmembrane region" description="Helical" evidence="1">
    <location>
        <begin position="58"/>
        <end position="85"/>
    </location>
</feature>
<evidence type="ECO:0000313" key="3">
    <source>
        <dbReference type="Proteomes" id="UP001500449"/>
    </source>
</evidence>
<organism evidence="2 3">
    <name type="scientific">Pseudonocardia ailaonensis</name>
    <dbReference type="NCBI Taxonomy" id="367279"/>
    <lineage>
        <taxon>Bacteria</taxon>
        <taxon>Bacillati</taxon>
        <taxon>Actinomycetota</taxon>
        <taxon>Actinomycetes</taxon>
        <taxon>Pseudonocardiales</taxon>
        <taxon>Pseudonocardiaceae</taxon>
        <taxon>Pseudonocardia</taxon>
    </lineage>
</organism>
<accession>A0ABN2MSC2</accession>
<proteinExistence type="predicted"/>
<gene>
    <name evidence="2" type="ORF">GCM10009836_13570</name>
</gene>
<dbReference type="RefSeq" id="WP_344413583.1">
    <property type="nucleotide sequence ID" value="NZ_BAAAQK010000004.1"/>
</dbReference>
<comment type="caution">
    <text evidence="2">The sequence shown here is derived from an EMBL/GenBank/DDBJ whole genome shotgun (WGS) entry which is preliminary data.</text>
</comment>
<feature type="transmembrane region" description="Helical" evidence="1">
    <location>
        <begin position="105"/>
        <end position="132"/>
    </location>
</feature>
<protein>
    <recommendedName>
        <fullName evidence="4">DUF1206 domain-containing protein</fullName>
    </recommendedName>
</protein>
<reference evidence="2 3" key="1">
    <citation type="journal article" date="2019" name="Int. J. Syst. Evol. Microbiol.">
        <title>The Global Catalogue of Microorganisms (GCM) 10K type strain sequencing project: providing services to taxonomists for standard genome sequencing and annotation.</title>
        <authorList>
            <consortium name="The Broad Institute Genomics Platform"/>
            <consortium name="The Broad Institute Genome Sequencing Center for Infectious Disease"/>
            <person name="Wu L."/>
            <person name="Ma J."/>
        </authorList>
    </citation>
    <scope>NUCLEOTIDE SEQUENCE [LARGE SCALE GENOMIC DNA]</scope>
    <source>
        <strain evidence="2 3">JCM 16009</strain>
    </source>
</reference>
<dbReference type="EMBL" id="BAAAQK010000004">
    <property type="protein sequence ID" value="GAA1836414.1"/>
    <property type="molecule type" value="Genomic_DNA"/>
</dbReference>
<evidence type="ECO:0000313" key="2">
    <source>
        <dbReference type="EMBL" id="GAA1836414.1"/>
    </source>
</evidence>
<evidence type="ECO:0008006" key="4">
    <source>
        <dbReference type="Google" id="ProtNLM"/>
    </source>
</evidence>
<keyword evidence="1" id="KW-1133">Transmembrane helix</keyword>
<name>A0ABN2MSC2_9PSEU</name>
<keyword evidence="3" id="KW-1185">Reference proteome</keyword>
<dbReference type="Proteomes" id="UP001500449">
    <property type="component" value="Unassembled WGS sequence"/>
</dbReference>
<evidence type="ECO:0000256" key="1">
    <source>
        <dbReference type="SAM" id="Phobius"/>
    </source>
</evidence>